<evidence type="ECO:0000256" key="7">
    <source>
        <dbReference type="PROSITE-ProRule" id="PRU00023"/>
    </source>
</evidence>
<keyword evidence="6 8" id="KW-0472">Membrane</keyword>
<keyword evidence="4 8" id="KW-1133">Transmembrane helix</keyword>
<feature type="repeat" description="ANK" evidence="7">
    <location>
        <begin position="98"/>
        <end position="120"/>
    </location>
</feature>
<protein>
    <recommendedName>
        <fullName evidence="9">PGG domain-containing protein</fullName>
    </recommendedName>
</protein>
<dbReference type="Pfam" id="PF13962">
    <property type="entry name" value="PGG"/>
    <property type="match status" value="1"/>
</dbReference>
<dbReference type="EMBL" id="JAUJYO010000018">
    <property type="protein sequence ID" value="KAK1289509.1"/>
    <property type="molecule type" value="Genomic_DNA"/>
</dbReference>
<keyword evidence="11" id="KW-1185">Reference proteome</keyword>
<proteinExistence type="predicted"/>
<keyword evidence="2 8" id="KW-0812">Transmembrane</keyword>
<reference evidence="10" key="2">
    <citation type="submission" date="2023-06" db="EMBL/GenBank/DDBJ databases">
        <authorList>
            <person name="Ma L."/>
            <person name="Liu K.-W."/>
            <person name="Li Z."/>
            <person name="Hsiao Y.-Y."/>
            <person name="Qi Y."/>
            <person name="Fu T."/>
            <person name="Tang G."/>
            <person name="Zhang D."/>
            <person name="Sun W.-H."/>
            <person name="Liu D.-K."/>
            <person name="Li Y."/>
            <person name="Chen G.-Z."/>
            <person name="Liu X.-D."/>
            <person name="Liao X.-Y."/>
            <person name="Jiang Y.-T."/>
            <person name="Yu X."/>
            <person name="Hao Y."/>
            <person name="Huang J."/>
            <person name="Zhao X.-W."/>
            <person name="Ke S."/>
            <person name="Chen Y.-Y."/>
            <person name="Wu W.-L."/>
            <person name="Hsu J.-L."/>
            <person name="Lin Y.-F."/>
            <person name="Huang M.-D."/>
            <person name="Li C.-Y."/>
            <person name="Huang L."/>
            <person name="Wang Z.-W."/>
            <person name="Zhao X."/>
            <person name="Zhong W.-Y."/>
            <person name="Peng D.-H."/>
            <person name="Ahmad S."/>
            <person name="Lan S."/>
            <person name="Zhang J.-S."/>
            <person name="Tsai W.-C."/>
            <person name="Van De Peer Y."/>
            <person name="Liu Z.-J."/>
        </authorList>
    </citation>
    <scope>NUCLEOTIDE SEQUENCE</scope>
    <source>
        <strain evidence="10">CP</strain>
        <tissue evidence="10">Leaves</tissue>
    </source>
</reference>
<evidence type="ECO:0000259" key="9">
    <source>
        <dbReference type="Pfam" id="PF13962"/>
    </source>
</evidence>
<dbReference type="PROSITE" id="PS50297">
    <property type="entry name" value="ANK_REP_REGION"/>
    <property type="match status" value="1"/>
</dbReference>
<feature type="transmembrane region" description="Helical" evidence="8">
    <location>
        <begin position="320"/>
        <end position="342"/>
    </location>
</feature>
<feature type="transmembrane region" description="Helical" evidence="8">
    <location>
        <begin position="354"/>
        <end position="373"/>
    </location>
</feature>
<dbReference type="InterPro" id="IPR002110">
    <property type="entry name" value="Ankyrin_rpt"/>
</dbReference>
<dbReference type="PANTHER" id="PTHR24186:SF38">
    <property type="entry name" value="ANKYRIN REPEAT FAMILY PROTEIN"/>
    <property type="match status" value="1"/>
</dbReference>
<reference evidence="10" key="1">
    <citation type="journal article" date="2023" name="Nat. Commun.">
        <title>Diploid and tetraploid genomes of Acorus and the evolution of monocots.</title>
        <authorList>
            <person name="Ma L."/>
            <person name="Liu K.W."/>
            <person name="Li Z."/>
            <person name="Hsiao Y.Y."/>
            <person name="Qi Y."/>
            <person name="Fu T."/>
            <person name="Tang G.D."/>
            <person name="Zhang D."/>
            <person name="Sun W.H."/>
            <person name="Liu D.K."/>
            <person name="Li Y."/>
            <person name="Chen G.Z."/>
            <person name="Liu X.D."/>
            <person name="Liao X.Y."/>
            <person name="Jiang Y.T."/>
            <person name="Yu X."/>
            <person name="Hao Y."/>
            <person name="Huang J."/>
            <person name="Zhao X.W."/>
            <person name="Ke S."/>
            <person name="Chen Y.Y."/>
            <person name="Wu W.L."/>
            <person name="Hsu J.L."/>
            <person name="Lin Y.F."/>
            <person name="Huang M.D."/>
            <person name="Li C.Y."/>
            <person name="Huang L."/>
            <person name="Wang Z.W."/>
            <person name="Zhao X."/>
            <person name="Zhong W.Y."/>
            <person name="Peng D.H."/>
            <person name="Ahmad S."/>
            <person name="Lan S."/>
            <person name="Zhang J.S."/>
            <person name="Tsai W.C."/>
            <person name="Van de Peer Y."/>
            <person name="Liu Z.J."/>
        </authorList>
    </citation>
    <scope>NUCLEOTIDE SEQUENCE</scope>
    <source>
        <strain evidence="10">CP</strain>
    </source>
</reference>
<dbReference type="InterPro" id="IPR036770">
    <property type="entry name" value="Ankyrin_rpt-contain_sf"/>
</dbReference>
<evidence type="ECO:0000256" key="6">
    <source>
        <dbReference type="ARBA" id="ARBA00023136"/>
    </source>
</evidence>
<accession>A0AAV9CLG3</accession>
<dbReference type="InterPro" id="IPR026961">
    <property type="entry name" value="PGG_dom"/>
</dbReference>
<dbReference type="GO" id="GO:0005886">
    <property type="term" value="C:plasma membrane"/>
    <property type="evidence" value="ECO:0007669"/>
    <property type="project" value="TreeGrafter"/>
</dbReference>
<dbReference type="Gene3D" id="1.25.40.20">
    <property type="entry name" value="Ankyrin repeat-containing domain"/>
    <property type="match status" value="1"/>
</dbReference>
<evidence type="ECO:0000313" key="10">
    <source>
        <dbReference type="EMBL" id="KAK1289509.1"/>
    </source>
</evidence>
<dbReference type="AlphaFoldDB" id="A0AAV9CLG3"/>
<dbReference type="PROSITE" id="PS50088">
    <property type="entry name" value="ANK_REPEAT"/>
    <property type="match status" value="1"/>
</dbReference>
<name>A0AAV9CLG3_ACOCL</name>
<evidence type="ECO:0000256" key="1">
    <source>
        <dbReference type="ARBA" id="ARBA00004141"/>
    </source>
</evidence>
<sequence length="456" mass="50198">MQASLIGDVSALYNLHPNDPLFEMMVHPPVTQTPLHVASLRGHTAFASEMLRLKPELCRTQNRDGHYPIHLASSWGRVDIVEGMVAADKSLARLCDGNGHTALHAAAANNQVEVLAALLKEEPGVAGDVTGEGETALHVAVKNYMIGAATHLIAHCKGILNVQDGSGNTALHCAVTRKQVQILQILLAEEEIQKNVENAYGLTPLDMIQQSPAGPNDAEIIRSLSHAGCKSGGGHTQDMMINTTTTPTVVAATPPERTTIVSWMKKLVPPDWNEWCKKDDEWLKKAQRELMVVATLISAAAFQGGINPPEKDDKSTDKNYFLFLRMDMVALMLSATVIVFLVSGLPLKHRITTWLLTAALWLAVTFLVYAFVVGVNMNGQYADEVDSWAYIAFYSWISFIGCLFLYHFLVVVVVVLLWLKDNMAGLMKVVRGALEWARHWMVGRVDKMEKEVRGTP</sequence>
<comment type="subcellular location">
    <subcellularLocation>
        <location evidence="1">Membrane</location>
        <topology evidence="1">Multi-pass membrane protein</topology>
    </subcellularLocation>
</comment>
<comment type="caution">
    <text evidence="10">The sequence shown here is derived from an EMBL/GenBank/DDBJ whole genome shotgun (WGS) entry which is preliminary data.</text>
</comment>
<evidence type="ECO:0000256" key="4">
    <source>
        <dbReference type="ARBA" id="ARBA00022989"/>
    </source>
</evidence>
<dbReference type="Proteomes" id="UP001180020">
    <property type="component" value="Unassembled WGS sequence"/>
</dbReference>
<evidence type="ECO:0000256" key="3">
    <source>
        <dbReference type="ARBA" id="ARBA00022737"/>
    </source>
</evidence>
<keyword evidence="3" id="KW-0677">Repeat</keyword>
<evidence type="ECO:0000313" key="11">
    <source>
        <dbReference type="Proteomes" id="UP001180020"/>
    </source>
</evidence>
<dbReference type="SUPFAM" id="SSF48403">
    <property type="entry name" value="Ankyrin repeat"/>
    <property type="match status" value="1"/>
</dbReference>
<organism evidence="10 11">
    <name type="scientific">Acorus calamus</name>
    <name type="common">Sweet flag</name>
    <dbReference type="NCBI Taxonomy" id="4465"/>
    <lineage>
        <taxon>Eukaryota</taxon>
        <taxon>Viridiplantae</taxon>
        <taxon>Streptophyta</taxon>
        <taxon>Embryophyta</taxon>
        <taxon>Tracheophyta</taxon>
        <taxon>Spermatophyta</taxon>
        <taxon>Magnoliopsida</taxon>
        <taxon>Liliopsida</taxon>
        <taxon>Acoraceae</taxon>
        <taxon>Acorus</taxon>
    </lineage>
</organism>
<gene>
    <name evidence="10" type="ORF">QJS10_CPB18g01142</name>
</gene>
<dbReference type="Pfam" id="PF12796">
    <property type="entry name" value="Ank_2"/>
    <property type="match status" value="2"/>
</dbReference>
<dbReference type="PANTHER" id="PTHR24186">
    <property type="entry name" value="PROTEIN PHOSPHATASE 1 REGULATORY SUBUNIT"/>
    <property type="match status" value="1"/>
</dbReference>
<feature type="domain" description="PGG" evidence="9">
    <location>
        <begin position="281"/>
        <end position="375"/>
    </location>
</feature>
<evidence type="ECO:0000256" key="2">
    <source>
        <dbReference type="ARBA" id="ARBA00022692"/>
    </source>
</evidence>
<dbReference type="Pfam" id="PF13637">
    <property type="entry name" value="Ank_4"/>
    <property type="match status" value="1"/>
</dbReference>
<evidence type="ECO:0000256" key="5">
    <source>
        <dbReference type="ARBA" id="ARBA00023043"/>
    </source>
</evidence>
<evidence type="ECO:0000256" key="8">
    <source>
        <dbReference type="SAM" id="Phobius"/>
    </source>
</evidence>
<feature type="transmembrane region" description="Helical" evidence="8">
    <location>
        <begin position="393"/>
        <end position="419"/>
    </location>
</feature>
<dbReference type="SMART" id="SM00248">
    <property type="entry name" value="ANK"/>
    <property type="match status" value="5"/>
</dbReference>
<keyword evidence="5 7" id="KW-0040">ANK repeat</keyword>